<protein>
    <submittedName>
        <fullName evidence="1">Uncharacterized protein</fullName>
    </submittedName>
</protein>
<dbReference type="OrthoDB" id="9800152at2"/>
<sequence length="72" mass="8358">MEVMERNCKRHHEGLLHAISQAHQEIQAQLYAASDWWLSQPPMDIVRLNYSDMPEIEPAHATRLNDMILYGG</sequence>
<keyword evidence="2" id="KW-1185">Reference proteome</keyword>
<proteinExistence type="predicted"/>
<dbReference type="AlphaFoldDB" id="A0A402AS48"/>
<comment type="caution">
    <text evidence="1">The sequence shown here is derived from an EMBL/GenBank/DDBJ whole genome shotgun (WGS) entry which is preliminary data.</text>
</comment>
<dbReference type="EMBL" id="BIFS01000001">
    <property type="protein sequence ID" value="GCE21919.1"/>
    <property type="molecule type" value="Genomic_DNA"/>
</dbReference>
<accession>A0A402AS48</accession>
<dbReference type="Proteomes" id="UP000287188">
    <property type="component" value="Unassembled WGS sequence"/>
</dbReference>
<evidence type="ECO:0000313" key="1">
    <source>
        <dbReference type="EMBL" id="GCE21919.1"/>
    </source>
</evidence>
<organism evidence="1 2">
    <name type="scientific">Dictyobacter kobayashii</name>
    <dbReference type="NCBI Taxonomy" id="2014872"/>
    <lineage>
        <taxon>Bacteria</taxon>
        <taxon>Bacillati</taxon>
        <taxon>Chloroflexota</taxon>
        <taxon>Ktedonobacteria</taxon>
        <taxon>Ktedonobacterales</taxon>
        <taxon>Dictyobacteraceae</taxon>
        <taxon>Dictyobacter</taxon>
    </lineage>
</organism>
<gene>
    <name evidence="1" type="ORF">KDK_57190</name>
</gene>
<dbReference type="RefSeq" id="WP_126553900.1">
    <property type="nucleotide sequence ID" value="NZ_BIFS01000001.1"/>
</dbReference>
<evidence type="ECO:0000313" key="2">
    <source>
        <dbReference type="Proteomes" id="UP000287188"/>
    </source>
</evidence>
<name>A0A402AS48_9CHLR</name>
<reference evidence="2" key="1">
    <citation type="submission" date="2018-12" db="EMBL/GenBank/DDBJ databases">
        <title>Tengunoibacter tsumagoiensis gen. nov., sp. nov., Dictyobacter kobayashii sp. nov., D. alpinus sp. nov., and D. joshuensis sp. nov. and description of Dictyobacteraceae fam. nov. within the order Ktedonobacterales isolated from Tengu-no-mugimeshi.</title>
        <authorList>
            <person name="Wang C.M."/>
            <person name="Zheng Y."/>
            <person name="Sakai Y."/>
            <person name="Toyoda A."/>
            <person name="Minakuchi Y."/>
            <person name="Abe K."/>
            <person name="Yokota A."/>
            <person name="Yabe S."/>
        </authorList>
    </citation>
    <scope>NUCLEOTIDE SEQUENCE [LARGE SCALE GENOMIC DNA]</scope>
    <source>
        <strain evidence="2">Uno11</strain>
    </source>
</reference>